<proteinExistence type="predicted"/>
<sequence length="158" mass="17279">MLPPEERRFQTLGSLLAAPESFPATAWLCAPAAVAQWQATTPAAVLLVAAAGQAVPAPTGLARILFMDEVQLVMRRLLEQVPGAPDWLRVEILARYKTEHEFPALTGHPDILADYLAEAVRGGGLSASAALAHLQRYFSHFTREAAERIMAQAYFRTR</sequence>
<evidence type="ECO:0000313" key="2">
    <source>
        <dbReference type="Proteomes" id="UP000198310"/>
    </source>
</evidence>
<keyword evidence="2" id="KW-1185">Reference proteome</keyword>
<protein>
    <submittedName>
        <fullName evidence="1">Uncharacterized protein</fullName>
    </submittedName>
</protein>
<reference evidence="2" key="1">
    <citation type="submission" date="2017-06" db="EMBL/GenBank/DDBJ databases">
        <authorList>
            <person name="Varghese N."/>
            <person name="Submissions S."/>
        </authorList>
    </citation>
    <scope>NUCLEOTIDE SEQUENCE [LARGE SCALE GENOMIC DNA]</scope>
    <source>
        <strain evidence="2">DSM 28041</strain>
    </source>
</reference>
<organism evidence="1 2">
    <name type="scientific">Hymenobacter mucosus</name>
    <dbReference type="NCBI Taxonomy" id="1411120"/>
    <lineage>
        <taxon>Bacteria</taxon>
        <taxon>Pseudomonadati</taxon>
        <taxon>Bacteroidota</taxon>
        <taxon>Cytophagia</taxon>
        <taxon>Cytophagales</taxon>
        <taxon>Hymenobacteraceae</taxon>
        <taxon>Hymenobacter</taxon>
    </lineage>
</organism>
<gene>
    <name evidence="1" type="ORF">SAMN06269173_102112</name>
</gene>
<evidence type="ECO:0000313" key="1">
    <source>
        <dbReference type="EMBL" id="SNR40034.1"/>
    </source>
</evidence>
<accession>A0A238W0Z1</accession>
<dbReference type="AlphaFoldDB" id="A0A238W0Z1"/>
<dbReference type="Proteomes" id="UP000198310">
    <property type="component" value="Unassembled WGS sequence"/>
</dbReference>
<dbReference type="RefSeq" id="WP_089331829.1">
    <property type="nucleotide sequence ID" value="NZ_FZNS01000002.1"/>
</dbReference>
<dbReference type="EMBL" id="FZNS01000002">
    <property type="protein sequence ID" value="SNR40034.1"/>
    <property type="molecule type" value="Genomic_DNA"/>
</dbReference>
<name>A0A238W0Z1_9BACT</name>